<dbReference type="Pfam" id="PF00266">
    <property type="entry name" value="Aminotran_5"/>
    <property type="match status" value="1"/>
</dbReference>
<keyword evidence="3" id="KW-0808">Transferase</keyword>
<sequence length="404" mass="45525">MANFGKSLREDFFLKDGYVPLNHGSYGSYPKQIRDKLHHYQMVAEQNPDRFYRREMFPLLDKNRKSVAKLLNCDADDLVFVTNATAGTNSVVRSLMTEEGAQLICFSTAYNAVERTLAYVEDKYKVKLITVELNYPMSNDAILAKLEATLQANPGPIKLAVMDAITSVPGVVFPYERVCALLRERGILSLVDGAHAIGQIPVNLRETDPDFFVTNCHKWLFTPRGAAILYVRRDQQYTIHPALINASYKHHTKPNDTSSTFQSEFSWPGTSDFSPYLCIDDALSFRESLGGEQAIQDYCHRLAIEGGHAVAEILGTEVLENEDKSLTACMSNVRLPFNPSSQVSESDMTNMIIDKLLYEENCMAAPYYHHGQWFARLSAQIYTGLDDFKYVGHALLKVCKSLEQ</sequence>
<proteinExistence type="predicted"/>
<organism evidence="3 4">
    <name type="scientific">Hesseltinella vesiculosa</name>
    <dbReference type="NCBI Taxonomy" id="101127"/>
    <lineage>
        <taxon>Eukaryota</taxon>
        <taxon>Fungi</taxon>
        <taxon>Fungi incertae sedis</taxon>
        <taxon>Mucoromycota</taxon>
        <taxon>Mucoromycotina</taxon>
        <taxon>Mucoromycetes</taxon>
        <taxon>Mucorales</taxon>
        <taxon>Cunninghamellaceae</taxon>
        <taxon>Hesseltinella</taxon>
    </lineage>
</organism>
<protein>
    <submittedName>
        <fullName evidence="3">PLP-dependent transferase</fullName>
    </submittedName>
</protein>
<feature type="domain" description="Aminotransferase class V" evidence="2">
    <location>
        <begin position="55"/>
        <end position="330"/>
    </location>
</feature>
<dbReference type="GO" id="GO:0016740">
    <property type="term" value="F:transferase activity"/>
    <property type="evidence" value="ECO:0007669"/>
    <property type="project" value="UniProtKB-KW"/>
</dbReference>
<accession>A0A1X2GVU7</accession>
<gene>
    <name evidence="3" type="ORF">DM01DRAFT_1331610</name>
</gene>
<evidence type="ECO:0000259" key="2">
    <source>
        <dbReference type="Pfam" id="PF00266"/>
    </source>
</evidence>
<dbReference type="EMBL" id="MCGT01000002">
    <property type="protein sequence ID" value="ORX62153.1"/>
    <property type="molecule type" value="Genomic_DNA"/>
</dbReference>
<dbReference type="SUPFAM" id="SSF53383">
    <property type="entry name" value="PLP-dependent transferases"/>
    <property type="match status" value="1"/>
</dbReference>
<dbReference type="Proteomes" id="UP000242146">
    <property type="component" value="Unassembled WGS sequence"/>
</dbReference>
<dbReference type="OrthoDB" id="5978656at2759"/>
<name>A0A1X2GVU7_9FUNG</name>
<evidence type="ECO:0000256" key="1">
    <source>
        <dbReference type="ARBA" id="ARBA00022898"/>
    </source>
</evidence>
<dbReference type="AlphaFoldDB" id="A0A1X2GVU7"/>
<dbReference type="InterPro" id="IPR015424">
    <property type="entry name" value="PyrdxlP-dep_Trfase"/>
</dbReference>
<reference evidence="3 4" key="1">
    <citation type="submission" date="2016-07" db="EMBL/GenBank/DDBJ databases">
        <title>Pervasive Adenine N6-methylation of Active Genes in Fungi.</title>
        <authorList>
            <consortium name="DOE Joint Genome Institute"/>
            <person name="Mondo S.J."/>
            <person name="Dannebaum R.O."/>
            <person name="Kuo R.C."/>
            <person name="Labutti K."/>
            <person name="Haridas S."/>
            <person name="Kuo A."/>
            <person name="Salamov A."/>
            <person name="Ahrendt S.R."/>
            <person name="Lipzen A."/>
            <person name="Sullivan W."/>
            <person name="Andreopoulos W.B."/>
            <person name="Clum A."/>
            <person name="Lindquist E."/>
            <person name="Daum C."/>
            <person name="Ramamoorthy G.K."/>
            <person name="Gryganskyi A."/>
            <person name="Culley D."/>
            <person name="Magnuson J.K."/>
            <person name="James T.Y."/>
            <person name="O'Malley M.A."/>
            <person name="Stajich J.E."/>
            <person name="Spatafora J.W."/>
            <person name="Visel A."/>
            <person name="Grigoriev I.V."/>
        </authorList>
    </citation>
    <scope>NUCLEOTIDE SEQUENCE [LARGE SCALE GENOMIC DNA]</scope>
    <source>
        <strain evidence="3 4">NRRL 3301</strain>
    </source>
</reference>
<evidence type="ECO:0000313" key="3">
    <source>
        <dbReference type="EMBL" id="ORX62153.1"/>
    </source>
</evidence>
<dbReference type="STRING" id="101127.A0A1X2GVU7"/>
<dbReference type="Gene3D" id="3.90.1150.10">
    <property type="entry name" value="Aspartate Aminotransferase, domain 1"/>
    <property type="match status" value="1"/>
</dbReference>
<dbReference type="Gene3D" id="3.40.640.10">
    <property type="entry name" value="Type I PLP-dependent aspartate aminotransferase-like (Major domain)"/>
    <property type="match status" value="1"/>
</dbReference>
<dbReference type="InterPro" id="IPR015421">
    <property type="entry name" value="PyrdxlP-dep_Trfase_major"/>
</dbReference>
<dbReference type="PANTHER" id="PTHR43092">
    <property type="entry name" value="L-CYSTEINE DESULFHYDRASE"/>
    <property type="match status" value="1"/>
</dbReference>
<keyword evidence="1" id="KW-0663">Pyridoxal phosphate</keyword>
<comment type="caution">
    <text evidence="3">The sequence shown here is derived from an EMBL/GenBank/DDBJ whole genome shotgun (WGS) entry which is preliminary data.</text>
</comment>
<evidence type="ECO:0000313" key="4">
    <source>
        <dbReference type="Proteomes" id="UP000242146"/>
    </source>
</evidence>
<dbReference type="PANTHER" id="PTHR43092:SF2">
    <property type="entry name" value="HERCYNYLCYSTEINE SULFOXIDE LYASE"/>
    <property type="match status" value="1"/>
</dbReference>
<dbReference type="InterPro" id="IPR015422">
    <property type="entry name" value="PyrdxlP-dep_Trfase_small"/>
</dbReference>
<dbReference type="InterPro" id="IPR000192">
    <property type="entry name" value="Aminotrans_V_dom"/>
</dbReference>
<keyword evidence="4" id="KW-1185">Reference proteome</keyword>